<dbReference type="OrthoDB" id="9803192at2"/>
<feature type="domain" description="Dihydroprymidine dehydrogenase" evidence="7">
    <location>
        <begin position="24"/>
        <end position="136"/>
    </location>
</feature>
<keyword evidence="9" id="KW-1185">Reference proteome</keyword>
<dbReference type="STRING" id="553973.CLOHYLEM_06335"/>
<dbReference type="HOGENOM" id="CLU_000422_3_1_9"/>
<evidence type="ECO:0000256" key="1">
    <source>
        <dbReference type="ARBA" id="ARBA00022605"/>
    </source>
</evidence>
<feature type="domain" description="FAD/NAD(P)-binding" evidence="6">
    <location>
        <begin position="369"/>
        <end position="479"/>
    </location>
</feature>
<dbReference type="PRINTS" id="PR00419">
    <property type="entry name" value="ADXRDTASE"/>
</dbReference>
<evidence type="ECO:0000313" key="9">
    <source>
        <dbReference type="Proteomes" id="UP000004893"/>
    </source>
</evidence>
<evidence type="ECO:0000256" key="2">
    <source>
        <dbReference type="ARBA" id="ARBA00023002"/>
    </source>
</evidence>
<name>C0C2M9_9FIRM</name>
<dbReference type="InterPro" id="IPR023753">
    <property type="entry name" value="FAD/NAD-binding_dom"/>
</dbReference>
<dbReference type="PANTHER" id="PTHR43100:SF3">
    <property type="entry name" value="FAD_NAD(P)-BINDING DOMAIN-CONTAINING PROTEIN"/>
    <property type="match status" value="1"/>
</dbReference>
<evidence type="ECO:0000256" key="5">
    <source>
        <dbReference type="SAM" id="MobiDB-lite"/>
    </source>
</evidence>
<sequence length="499" mass="54983">MGKATGFMEYDRQDKEAEAPKSRIRHYNEFYTPLPREEQERQGARCMSCGVPFCQSGEQIMGMASGCPLHNLIPEWNDLIYRGNWEEAYYRLKKTNNFPEFTSRVCPSLCEAACTCSLNGDAVTAKANEYGIIENAYKMGYASARQVRVRTGKKIAVIGSGPSGLAAADLLNRRGHSVTVFEREDKAGGLLRYGIPNMKLEKQVIDRKLSIMEEEGIAFVTGCNVGKDRKADSILMEFDCALLACGASRPRDIKVPGRDAKGIHFAVDFLKSTTKALWANEMKPKDGTYISAKGKRVLVIGGGDTGNDCVGTVVRHRAASVLQLEMMPKAPEHRTEENPWPEWPKVSKTDYGQEEAAAVFGQDPRVYETTVKEFIKDENGNVCKAVLTKLEGRRDKKSGRIIMAEAAGSEYTVEADLVLIAAGFLGCEPYIANAFGVKTDERGNAATSKGGYRTNAEAVFAAGDMRRGQSLVVWAIREGREAAREVDKSLMGYTNLNIQ</sequence>
<dbReference type="Proteomes" id="UP000004893">
    <property type="component" value="Unassembled WGS sequence"/>
</dbReference>
<dbReference type="InterPro" id="IPR051394">
    <property type="entry name" value="Glutamate_Synthase"/>
</dbReference>
<evidence type="ECO:0000259" key="6">
    <source>
        <dbReference type="Pfam" id="PF07992"/>
    </source>
</evidence>
<organism evidence="8 9">
    <name type="scientific">[Clostridium] hylemonae DSM 15053</name>
    <dbReference type="NCBI Taxonomy" id="553973"/>
    <lineage>
        <taxon>Bacteria</taxon>
        <taxon>Bacillati</taxon>
        <taxon>Bacillota</taxon>
        <taxon>Clostridia</taxon>
        <taxon>Lachnospirales</taxon>
        <taxon>Lachnospiraceae</taxon>
    </lineage>
</organism>
<dbReference type="InterPro" id="IPR028261">
    <property type="entry name" value="DPD_II"/>
</dbReference>
<dbReference type="AlphaFoldDB" id="C0C2M9"/>
<reference evidence="8" key="1">
    <citation type="submission" date="2009-02" db="EMBL/GenBank/DDBJ databases">
        <authorList>
            <person name="Fulton L."/>
            <person name="Clifton S."/>
            <person name="Fulton B."/>
            <person name="Xu J."/>
            <person name="Minx P."/>
            <person name="Pepin K.H."/>
            <person name="Johnson M."/>
            <person name="Bhonagiri V."/>
            <person name="Nash W.E."/>
            <person name="Mardis E.R."/>
            <person name="Wilson R.K."/>
        </authorList>
    </citation>
    <scope>NUCLEOTIDE SEQUENCE [LARGE SCALE GENOMIC DNA]</scope>
    <source>
        <strain evidence="8">DSM 15053</strain>
    </source>
</reference>
<dbReference type="Pfam" id="PF07992">
    <property type="entry name" value="Pyr_redox_2"/>
    <property type="match status" value="2"/>
</dbReference>
<protein>
    <submittedName>
        <fullName evidence="8">Pyridine nucleotide-disulfide oxidoreductase</fullName>
    </submittedName>
</protein>
<dbReference type="RefSeq" id="WP_006443696.1">
    <property type="nucleotide sequence ID" value="NZ_CP036524.1"/>
</dbReference>
<dbReference type="PANTHER" id="PTHR43100">
    <property type="entry name" value="GLUTAMATE SYNTHASE [NADPH] SMALL CHAIN"/>
    <property type="match status" value="1"/>
</dbReference>
<dbReference type="GO" id="GO:0051536">
    <property type="term" value="F:iron-sulfur cluster binding"/>
    <property type="evidence" value="ECO:0007669"/>
    <property type="project" value="InterPro"/>
</dbReference>
<dbReference type="SUPFAM" id="SSF51971">
    <property type="entry name" value="Nucleotide-binding domain"/>
    <property type="match status" value="2"/>
</dbReference>
<dbReference type="Pfam" id="PF14691">
    <property type="entry name" value="Fer4_20"/>
    <property type="match status" value="1"/>
</dbReference>
<accession>C0C2M9</accession>
<dbReference type="GO" id="GO:0016639">
    <property type="term" value="F:oxidoreductase activity, acting on the CH-NH2 group of donors, NAD or NADP as acceptor"/>
    <property type="evidence" value="ECO:0007669"/>
    <property type="project" value="InterPro"/>
</dbReference>
<proteinExistence type="predicted"/>
<feature type="compositionally biased region" description="Basic and acidic residues" evidence="5">
    <location>
        <begin position="9"/>
        <end position="20"/>
    </location>
</feature>
<dbReference type="SUPFAM" id="SSF46548">
    <property type="entry name" value="alpha-helical ferredoxin"/>
    <property type="match status" value="1"/>
</dbReference>
<dbReference type="NCBIfam" id="TIGR01317">
    <property type="entry name" value="GOGAT_sm_gam"/>
    <property type="match status" value="1"/>
</dbReference>
<keyword evidence="3" id="KW-0314">Glutamate biosynthesis</keyword>
<comment type="pathway">
    <text evidence="4">Amino-acid biosynthesis.</text>
</comment>
<dbReference type="Gene3D" id="3.50.50.60">
    <property type="entry name" value="FAD/NAD(P)-binding domain"/>
    <property type="match status" value="2"/>
</dbReference>
<dbReference type="GO" id="GO:0006537">
    <property type="term" value="P:glutamate biosynthetic process"/>
    <property type="evidence" value="ECO:0007669"/>
    <property type="project" value="UniProtKB-KW"/>
</dbReference>
<evidence type="ECO:0000313" key="8">
    <source>
        <dbReference type="EMBL" id="EEG73653.1"/>
    </source>
</evidence>
<dbReference type="InterPro" id="IPR009051">
    <property type="entry name" value="Helical_ferredxn"/>
</dbReference>
<dbReference type="Gene3D" id="1.10.1060.10">
    <property type="entry name" value="Alpha-helical ferredoxin"/>
    <property type="match status" value="1"/>
</dbReference>
<evidence type="ECO:0000259" key="7">
    <source>
        <dbReference type="Pfam" id="PF14691"/>
    </source>
</evidence>
<dbReference type="eggNOG" id="COG0493">
    <property type="taxonomic scope" value="Bacteria"/>
</dbReference>
<comment type="caution">
    <text evidence="8">The sequence shown here is derived from an EMBL/GenBank/DDBJ whole genome shotgun (WGS) entry which is preliminary data.</text>
</comment>
<keyword evidence="2" id="KW-0560">Oxidoreductase</keyword>
<feature type="domain" description="FAD/NAD(P)-binding" evidence="6">
    <location>
        <begin position="154"/>
        <end position="329"/>
    </location>
</feature>
<dbReference type="InterPro" id="IPR036188">
    <property type="entry name" value="FAD/NAD-bd_sf"/>
</dbReference>
<dbReference type="InterPro" id="IPR006005">
    <property type="entry name" value="Glut_synth_ssu1"/>
</dbReference>
<dbReference type="EMBL" id="ABYI02000023">
    <property type="protein sequence ID" value="EEG73653.1"/>
    <property type="molecule type" value="Genomic_DNA"/>
</dbReference>
<feature type="region of interest" description="Disordered" evidence="5">
    <location>
        <begin position="1"/>
        <end position="20"/>
    </location>
</feature>
<gene>
    <name evidence="8" type="ORF">CLOHYLEM_06335</name>
</gene>
<keyword evidence="1" id="KW-0028">Amino-acid biosynthesis</keyword>
<reference evidence="8" key="2">
    <citation type="submission" date="2013-06" db="EMBL/GenBank/DDBJ databases">
        <title>Draft genome sequence of Clostridium hylemonae (DSM 15053).</title>
        <authorList>
            <person name="Sudarsanam P."/>
            <person name="Ley R."/>
            <person name="Guruge J."/>
            <person name="Turnbaugh P.J."/>
            <person name="Mahowald M."/>
            <person name="Liep D."/>
            <person name="Gordon J."/>
        </authorList>
    </citation>
    <scope>NUCLEOTIDE SEQUENCE</scope>
    <source>
        <strain evidence="8">DSM 15053</strain>
    </source>
</reference>
<evidence type="ECO:0000256" key="4">
    <source>
        <dbReference type="ARBA" id="ARBA00029440"/>
    </source>
</evidence>
<evidence type="ECO:0000256" key="3">
    <source>
        <dbReference type="ARBA" id="ARBA00023164"/>
    </source>
</evidence>